<gene>
    <name evidence="2" type="ORF">PGQ11_013898</name>
</gene>
<dbReference type="EMBL" id="JAPCWZ010000009">
    <property type="protein sequence ID" value="KAK8851419.1"/>
    <property type="molecule type" value="Genomic_DNA"/>
</dbReference>
<dbReference type="Proteomes" id="UP001390339">
    <property type="component" value="Unassembled WGS sequence"/>
</dbReference>
<dbReference type="CDD" id="cd00067">
    <property type="entry name" value="GAL4"/>
    <property type="match status" value="1"/>
</dbReference>
<organism evidence="2 3">
    <name type="scientific">Apiospora arundinis</name>
    <dbReference type="NCBI Taxonomy" id="335852"/>
    <lineage>
        <taxon>Eukaryota</taxon>
        <taxon>Fungi</taxon>
        <taxon>Dikarya</taxon>
        <taxon>Ascomycota</taxon>
        <taxon>Pezizomycotina</taxon>
        <taxon>Sordariomycetes</taxon>
        <taxon>Xylariomycetidae</taxon>
        <taxon>Amphisphaeriales</taxon>
        <taxon>Apiosporaceae</taxon>
        <taxon>Apiospora</taxon>
    </lineage>
</organism>
<dbReference type="InterPro" id="IPR036864">
    <property type="entry name" value="Zn2-C6_fun-type_DNA-bd_sf"/>
</dbReference>
<evidence type="ECO:0000313" key="2">
    <source>
        <dbReference type="EMBL" id="KAK8851419.1"/>
    </source>
</evidence>
<dbReference type="Gene3D" id="4.10.240.10">
    <property type="entry name" value="Zn(2)-C6 fungal-type DNA-binding domain"/>
    <property type="match status" value="1"/>
</dbReference>
<dbReference type="InterPro" id="IPR001138">
    <property type="entry name" value="Zn2Cys6_DnaBD"/>
</dbReference>
<proteinExistence type="predicted"/>
<evidence type="ECO:0008006" key="4">
    <source>
        <dbReference type="Google" id="ProtNLM"/>
    </source>
</evidence>
<evidence type="ECO:0000256" key="1">
    <source>
        <dbReference type="ARBA" id="ARBA00023242"/>
    </source>
</evidence>
<dbReference type="PANTHER" id="PTHR38111">
    <property type="entry name" value="ZN(2)-C6 FUNGAL-TYPE DOMAIN-CONTAINING PROTEIN-RELATED"/>
    <property type="match status" value="1"/>
</dbReference>
<name>A0ABR2HRA0_9PEZI</name>
<comment type="caution">
    <text evidence="2">The sequence shown here is derived from an EMBL/GenBank/DDBJ whole genome shotgun (WGS) entry which is preliminary data.</text>
</comment>
<accession>A0ABR2HRA0</accession>
<protein>
    <recommendedName>
        <fullName evidence="4">Zn(2)-C6 fungal-type domain-containing protein</fullName>
    </recommendedName>
</protein>
<sequence length="405" mass="45166">MVGFPKNSKCSTCRQRKVKCDERRPVCSQYSLLPYLGSSEALDASIRCLLHHHGNSSRRVISSATFRSSRGSLDDDTRLYSIALHRLQQAIQDTEECYASTTLAAIAALAIAEFIQPAYMGTKFVTHCDGLTTMLRLRGPARCRDDDLSRAVVLGVLGVCAMCGDVLFGGDDWPLPFFDPPGLTYCRSVFFKLEALVYRCGALLPETRSVHQRINSGELSLENLVARALAIRSAFYEIGKELAAQRFYRQKPSELGDQEVPLCYEFDDFLAMQINIAWWSGSVAINAATNQLHANLSAMLLLGSSTRAVLSALGPLVAQNVADCWTMSEHICRSFECVLKWAPLESVWAVLLLCLTYGFVCHRRKPWVIAAVNKLYGGAFPHIFYDAQKMEQRWKYFTGVDVSLT</sequence>
<keyword evidence="3" id="KW-1185">Reference proteome</keyword>
<dbReference type="SUPFAM" id="SSF57701">
    <property type="entry name" value="Zn2/Cys6 DNA-binding domain"/>
    <property type="match status" value="1"/>
</dbReference>
<evidence type="ECO:0000313" key="3">
    <source>
        <dbReference type="Proteomes" id="UP001390339"/>
    </source>
</evidence>
<keyword evidence="1" id="KW-0539">Nucleus</keyword>
<dbReference type="InterPro" id="IPR053178">
    <property type="entry name" value="Osmoadaptation_assoc"/>
</dbReference>
<reference evidence="2 3" key="1">
    <citation type="journal article" date="2024" name="IMA Fungus">
        <title>Apiospora arundinis, a panoply of carbohydrate-active enzymes and secondary metabolites.</title>
        <authorList>
            <person name="Sorensen T."/>
            <person name="Petersen C."/>
            <person name="Muurmann A.T."/>
            <person name="Christiansen J.V."/>
            <person name="Brundto M.L."/>
            <person name="Overgaard C.K."/>
            <person name="Boysen A.T."/>
            <person name="Wollenberg R.D."/>
            <person name="Larsen T.O."/>
            <person name="Sorensen J.L."/>
            <person name="Nielsen K.L."/>
            <person name="Sondergaard T.E."/>
        </authorList>
    </citation>
    <scope>NUCLEOTIDE SEQUENCE [LARGE SCALE GENOMIC DNA]</scope>
    <source>
        <strain evidence="2 3">AAU 773</strain>
    </source>
</reference>